<organism evidence="2 3">
    <name type="scientific">Hypsizygus marmoreus</name>
    <name type="common">White beech mushroom</name>
    <name type="synonym">Agaricus marmoreus</name>
    <dbReference type="NCBI Taxonomy" id="39966"/>
    <lineage>
        <taxon>Eukaryota</taxon>
        <taxon>Fungi</taxon>
        <taxon>Dikarya</taxon>
        <taxon>Basidiomycota</taxon>
        <taxon>Agaricomycotina</taxon>
        <taxon>Agaricomycetes</taxon>
        <taxon>Agaricomycetidae</taxon>
        <taxon>Agaricales</taxon>
        <taxon>Tricholomatineae</taxon>
        <taxon>Lyophyllaceae</taxon>
        <taxon>Hypsizygus</taxon>
    </lineage>
</organism>
<feature type="compositionally biased region" description="Basic and acidic residues" evidence="1">
    <location>
        <begin position="24"/>
        <end position="34"/>
    </location>
</feature>
<feature type="region of interest" description="Disordered" evidence="1">
    <location>
        <begin position="1"/>
        <end position="56"/>
    </location>
</feature>
<proteinExistence type="predicted"/>
<dbReference type="AlphaFoldDB" id="A0A369KE01"/>
<dbReference type="Proteomes" id="UP000076154">
    <property type="component" value="Unassembled WGS sequence"/>
</dbReference>
<dbReference type="InParanoid" id="A0A369KE01"/>
<sequence length="83" mass="9431">MHAPQLLTSLPSHDDYCLSNPQTKPRDHFGHSNRDQLPQTSSLFKPTNTWIPRIKGPSSERNTCCLNVDPQLSAFQYSHLGRD</sequence>
<dbReference type="EMBL" id="LUEZ02000009">
    <property type="protein sequence ID" value="RDB29954.1"/>
    <property type="molecule type" value="Genomic_DNA"/>
</dbReference>
<name>A0A369KE01_HYPMA</name>
<protein>
    <submittedName>
        <fullName evidence="2">Uncharacterized protein</fullName>
    </submittedName>
</protein>
<feature type="compositionally biased region" description="Polar residues" evidence="1">
    <location>
        <begin position="35"/>
        <end position="50"/>
    </location>
</feature>
<feature type="compositionally biased region" description="Polar residues" evidence="1">
    <location>
        <begin position="1"/>
        <end position="11"/>
    </location>
</feature>
<accession>A0A369KE01</accession>
<evidence type="ECO:0000313" key="3">
    <source>
        <dbReference type="Proteomes" id="UP000076154"/>
    </source>
</evidence>
<evidence type="ECO:0000256" key="1">
    <source>
        <dbReference type="SAM" id="MobiDB-lite"/>
    </source>
</evidence>
<comment type="caution">
    <text evidence="2">The sequence shown here is derived from an EMBL/GenBank/DDBJ whole genome shotgun (WGS) entry which is preliminary data.</text>
</comment>
<gene>
    <name evidence="2" type="ORF">Hypma_013810</name>
</gene>
<reference evidence="2" key="1">
    <citation type="submission" date="2018-04" db="EMBL/GenBank/DDBJ databases">
        <title>Whole genome sequencing of Hypsizygus marmoreus.</title>
        <authorList>
            <person name="Choi I.-G."/>
            <person name="Min B."/>
            <person name="Kim J.-G."/>
            <person name="Kim S."/>
            <person name="Oh Y.-L."/>
            <person name="Kong W.-S."/>
            <person name="Park H."/>
            <person name="Jeong J."/>
            <person name="Song E.-S."/>
        </authorList>
    </citation>
    <scope>NUCLEOTIDE SEQUENCE [LARGE SCALE GENOMIC DNA]</scope>
    <source>
        <strain evidence="2">51987-8</strain>
    </source>
</reference>
<evidence type="ECO:0000313" key="2">
    <source>
        <dbReference type="EMBL" id="RDB29954.1"/>
    </source>
</evidence>
<keyword evidence="3" id="KW-1185">Reference proteome</keyword>